<feature type="region of interest" description="Disordered" evidence="1">
    <location>
        <begin position="93"/>
        <end position="117"/>
    </location>
</feature>
<dbReference type="Proteomes" id="UP001234989">
    <property type="component" value="Chromosome 12"/>
</dbReference>
<organism evidence="2 3">
    <name type="scientific">Solanum verrucosum</name>
    <dbReference type="NCBI Taxonomy" id="315347"/>
    <lineage>
        <taxon>Eukaryota</taxon>
        <taxon>Viridiplantae</taxon>
        <taxon>Streptophyta</taxon>
        <taxon>Embryophyta</taxon>
        <taxon>Tracheophyta</taxon>
        <taxon>Spermatophyta</taxon>
        <taxon>Magnoliopsida</taxon>
        <taxon>eudicotyledons</taxon>
        <taxon>Gunneridae</taxon>
        <taxon>Pentapetalae</taxon>
        <taxon>asterids</taxon>
        <taxon>lamiids</taxon>
        <taxon>Solanales</taxon>
        <taxon>Solanaceae</taxon>
        <taxon>Solanoideae</taxon>
        <taxon>Solaneae</taxon>
        <taxon>Solanum</taxon>
    </lineage>
</organism>
<dbReference type="EMBL" id="CP133623">
    <property type="protein sequence ID" value="WMV59234.1"/>
    <property type="molecule type" value="Genomic_DNA"/>
</dbReference>
<accession>A0AAF0V8Q9</accession>
<feature type="non-terminal residue" evidence="2">
    <location>
        <position position="158"/>
    </location>
</feature>
<evidence type="ECO:0000313" key="2">
    <source>
        <dbReference type="EMBL" id="WMV59234.1"/>
    </source>
</evidence>
<gene>
    <name evidence="2" type="ORF">MTR67_052619</name>
</gene>
<dbReference type="AlphaFoldDB" id="A0AAF0V8Q9"/>
<evidence type="ECO:0008006" key="4">
    <source>
        <dbReference type="Google" id="ProtNLM"/>
    </source>
</evidence>
<keyword evidence="3" id="KW-1185">Reference proteome</keyword>
<evidence type="ECO:0000256" key="1">
    <source>
        <dbReference type="SAM" id="MobiDB-lite"/>
    </source>
</evidence>
<reference evidence="2" key="1">
    <citation type="submission" date="2023-08" db="EMBL/GenBank/DDBJ databases">
        <title>A de novo genome assembly of Solanum verrucosum Schlechtendal, a Mexican diploid species geographically isolated from the other diploid A-genome species in potato relatives.</title>
        <authorList>
            <person name="Hosaka K."/>
        </authorList>
    </citation>
    <scope>NUCLEOTIDE SEQUENCE</scope>
    <source>
        <tissue evidence="2">Young leaves</tissue>
    </source>
</reference>
<proteinExistence type="predicted"/>
<evidence type="ECO:0000313" key="3">
    <source>
        <dbReference type="Proteomes" id="UP001234989"/>
    </source>
</evidence>
<feature type="compositionally biased region" description="Polar residues" evidence="1">
    <location>
        <begin position="98"/>
        <end position="117"/>
    </location>
</feature>
<name>A0AAF0V8Q9_SOLVR</name>
<sequence length="158" mass="17945">MSVKEYSLKFTQLSKYASAMVANYRARMSKFVLGISKMVVKKCRTTMLINEMDISRLMTHAQQIEEEIFKERARETKRTGKLRDCPLLARNGRYGRQAQPSASSGRPTQQVASSGSGVIQRQDKLYALQTRQDHEDSPDVAIGMLCVFQFDVYALLDP</sequence>
<protein>
    <recommendedName>
        <fullName evidence="4">Gag-pol polyprotein</fullName>
    </recommendedName>
</protein>